<feature type="chain" id="PRO_5005429052" description="Legume lectin domain-containing protein" evidence="4">
    <location>
        <begin position="30"/>
        <end position="334"/>
    </location>
</feature>
<dbReference type="InterPro" id="IPR001220">
    <property type="entry name" value="Legume_lectin_dom"/>
</dbReference>
<sequence length="334" mass="37845">MASFILSRSFLVLLLTFTSLFSTISISEATSSFSFTRFDRNATFESDDISLYGDAKLVDGGASIQLTDSVSGGVFYKKPIESKDTKADFFTGFSTVFSFYMSRGRGGSVAFVVFPSNGTLDHSLSEVKIDISNNFTKSKDSGVTVGVYGSTVPEKISNLTVVNSKEEDEEEEEEGKMLLYVWITYQANIRYVDASLTKSKHYKYPKTGFSSRIDSLKDEDEFMVGVKSYSGSFNLHSWRLQAGHFSRSILYSYAAVLESQRRWQEKRRREKMWGTVTCFLMTFGSVGLLFFAVMRIWAALERNYLVVPEECGQKKNKEFEYEKMAEKVEVNCDE</sequence>
<protein>
    <recommendedName>
        <fullName evidence="5">Legume lectin domain-containing protein</fullName>
    </recommendedName>
</protein>
<reference evidence="6" key="2">
    <citation type="submission" date="2015-03" db="UniProtKB">
        <authorList>
            <consortium name="EnsemblPlants"/>
        </authorList>
    </citation>
    <scope>IDENTIFICATION</scope>
</reference>
<evidence type="ECO:0000256" key="2">
    <source>
        <dbReference type="ARBA" id="ARBA00022734"/>
    </source>
</evidence>
<dbReference type="PANTHER" id="PTHR32401:SF20">
    <property type="entry name" value="(RAPE) HYPOTHETICAL PROTEIN"/>
    <property type="match status" value="1"/>
</dbReference>
<dbReference type="eggNOG" id="ENOG502QTUJ">
    <property type="taxonomic scope" value="Eukaryota"/>
</dbReference>
<comment type="similarity">
    <text evidence="1">Belongs to the leguminous lectin family.</text>
</comment>
<accession>A0A0D3CTR2</accession>
<evidence type="ECO:0000313" key="6">
    <source>
        <dbReference type="EnsemblPlants" id="Bo6g067840.1"/>
    </source>
</evidence>
<dbReference type="AlphaFoldDB" id="A0A0D3CTR2"/>
<dbReference type="Pfam" id="PF00139">
    <property type="entry name" value="Lectin_legB"/>
    <property type="match status" value="1"/>
</dbReference>
<feature type="domain" description="Legume lectin" evidence="5">
    <location>
        <begin position="31"/>
        <end position="241"/>
    </location>
</feature>
<dbReference type="HOGENOM" id="CLU_051422_0_0_1"/>
<evidence type="ECO:0000256" key="4">
    <source>
        <dbReference type="SAM" id="SignalP"/>
    </source>
</evidence>
<evidence type="ECO:0000313" key="7">
    <source>
        <dbReference type="Proteomes" id="UP000032141"/>
    </source>
</evidence>
<organism evidence="6 7">
    <name type="scientific">Brassica oleracea var. oleracea</name>
    <dbReference type="NCBI Taxonomy" id="109376"/>
    <lineage>
        <taxon>Eukaryota</taxon>
        <taxon>Viridiplantae</taxon>
        <taxon>Streptophyta</taxon>
        <taxon>Embryophyta</taxon>
        <taxon>Tracheophyta</taxon>
        <taxon>Spermatophyta</taxon>
        <taxon>Magnoliopsida</taxon>
        <taxon>eudicotyledons</taxon>
        <taxon>Gunneridae</taxon>
        <taxon>Pentapetalae</taxon>
        <taxon>rosids</taxon>
        <taxon>malvids</taxon>
        <taxon>Brassicales</taxon>
        <taxon>Brassicaceae</taxon>
        <taxon>Brassiceae</taxon>
        <taxon>Brassica</taxon>
    </lineage>
</organism>
<dbReference type="EnsemblPlants" id="Bo6g067840.1">
    <property type="protein sequence ID" value="Bo6g067840.1"/>
    <property type="gene ID" value="Bo6g067840"/>
</dbReference>
<name>A0A0D3CTR2_BRAOL</name>
<evidence type="ECO:0000256" key="3">
    <source>
        <dbReference type="SAM" id="Phobius"/>
    </source>
</evidence>
<keyword evidence="3" id="KW-1133">Transmembrane helix</keyword>
<dbReference type="OMA" id="FEYEKMA"/>
<evidence type="ECO:0000259" key="5">
    <source>
        <dbReference type="Pfam" id="PF00139"/>
    </source>
</evidence>
<keyword evidence="2" id="KW-0430">Lectin</keyword>
<dbReference type="Gramene" id="Bo6g067840.1">
    <property type="protein sequence ID" value="Bo6g067840.1"/>
    <property type="gene ID" value="Bo6g067840"/>
</dbReference>
<keyword evidence="3" id="KW-0812">Transmembrane</keyword>
<feature type="signal peptide" evidence="4">
    <location>
        <begin position="1"/>
        <end position="29"/>
    </location>
</feature>
<dbReference type="Gene3D" id="2.60.120.200">
    <property type="match status" value="1"/>
</dbReference>
<dbReference type="Proteomes" id="UP000032141">
    <property type="component" value="Chromosome C6"/>
</dbReference>
<dbReference type="SUPFAM" id="SSF49899">
    <property type="entry name" value="Concanavalin A-like lectins/glucanases"/>
    <property type="match status" value="1"/>
</dbReference>
<dbReference type="InterPro" id="IPR013320">
    <property type="entry name" value="ConA-like_dom_sf"/>
</dbReference>
<keyword evidence="3" id="KW-0472">Membrane</keyword>
<feature type="transmembrane region" description="Helical" evidence="3">
    <location>
        <begin position="272"/>
        <end position="293"/>
    </location>
</feature>
<keyword evidence="4" id="KW-0732">Signal</keyword>
<evidence type="ECO:0000256" key="1">
    <source>
        <dbReference type="ARBA" id="ARBA00007606"/>
    </source>
</evidence>
<reference evidence="6 7" key="1">
    <citation type="journal article" date="2014" name="Genome Biol.">
        <title>Transcriptome and methylome profiling reveals relics of genome dominance in the mesopolyploid Brassica oleracea.</title>
        <authorList>
            <person name="Parkin I.A."/>
            <person name="Koh C."/>
            <person name="Tang H."/>
            <person name="Robinson S.J."/>
            <person name="Kagale S."/>
            <person name="Clarke W.E."/>
            <person name="Town C.D."/>
            <person name="Nixon J."/>
            <person name="Krishnakumar V."/>
            <person name="Bidwell S.L."/>
            <person name="Denoeud F."/>
            <person name="Belcram H."/>
            <person name="Links M.G."/>
            <person name="Just J."/>
            <person name="Clarke C."/>
            <person name="Bender T."/>
            <person name="Huebert T."/>
            <person name="Mason A.S."/>
            <person name="Pires J.C."/>
            <person name="Barker G."/>
            <person name="Moore J."/>
            <person name="Walley P.G."/>
            <person name="Manoli S."/>
            <person name="Batley J."/>
            <person name="Edwards D."/>
            <person name="Nelson M.N."/>
            <person name="Wang X."/>
            <person name="Paterson A.H."/>
            <person name="King G."/>
            <person name="Bancroft I."/>
            <person name="Chalhoub B."/>
            <person name="Sharpe A.G."/>
        </authorList>
    </citation>
    <scope>NUCLEOTIDE SEQUENCE</scope>
    <source>
        <strain evidence="6 7">cv. TO1000</strain>
    </source>
</reference>
<proteinExistence type="inferred from homology"/>
<keyword evidence="7" id="KW-1185">Reference proteome</keyword>
<dbReference type="PANTHER" id="PTHR32401">
    <property type="entry name" value="CONCANAVALIN A-LIKE LECTIN FAMILY PROTEIN"/>
    <property type="match status" value="1"/>
</dbReference>
<dbReference type="GO" id="GO:0030246">
    <property type="term" value="F:carbohydrate binding"/>
    <property type="evidence" value="ECO:0007669"/>
    <property type="project" value="UniProtKB-KW"/>
</dbReference>
<dbReference type="InterPro" id="IPR050258">
    <property type="entry name" value="Leguminous_Lectin"/>
</dbReference>